<organism evidence="1 2">
    <name type="scientific">Rubrimonas cliftonensis</name>
    <dbReference type="NCBI Taxonomy" id="89524"/>
    <lineage>
        <taxon>Bacteria</taxon>
        <taxon>Pseudomonadati</taxon>
        <taxon>Pseudomonadota</taxon>
        <taxon>Alphaproteobacteria</taxon>
        <taxon>Rhodobacterales</taxon>
        <taxon>Paracoccaceae</taxon>
        <taxon>Rubrimonas</taxon>
    </lineage>
</organism>
<evidence type="ECO:0000313" key="1">
    <source>
        <dbReference type="EMBL" id="SDZ74700.1"/>
    </source>
</evidence>
<accession>A0A1H3VIV1</accession>
<reference evidence="1 2" key="1">
    <citation type="submission" date="2016-10" db="EMBL/GenBank/DDBJ databases">
        <authorList>
            <person name="de Groot N.N."/>
        </authorList>
    </citation>
    <scope>NUCLEOTIDE SEQUENCE [LARGE SCALE GENOMIC DNA]</scope>
    <source>
        <strain evidence="1 2">DSM 15345</strain>
    </source>
</reference>
<evidence type="ECO:0008006" key="3">
    <source>
        <dbReference type="Google" id="ProtNLM"/>
    </source>
</evidence>
<dbReference type="EMBL" id="FNQM01000001">
    <property type="protein sequence ID" value="SDZ74700.1"/>
    <property type="molecule type" value="Genomic_DNA"/>
</dbReference>
<dbReference type="AlphaFoldDB" id="A0A1H3VIV1"/>
<keyword evidence="2" id="KW-1185">Reference proteome</keyword>
<dbReference type="RefSeq" id="WP_245730859.1">
    <property type="nucleotide sequence ID" value="NZ_FNQM01000001.1"/>
</dbReference>
<protein>
    <recommendedName>
        <fullName evidence="3">Enoyl-(Acyl carrier protein) reductase</fullName>
    </recommendedName>
</protein>
<dbReference type="SUPFAM" id="SSF51735">
    <property type="entry name" value="NAD(P)-binding Rossmann-fold domains"/>
    <property type="match status" value="1"/>
</dbReference>
<sequence length="59" mass="6063">MPAARTGRDECAAVEAGQALADGLMEPVDVVGAYLFLGSDASPNITGQTLGIDRGETPW</sequence>
<evidence type="ECO:0000313" key="2">
    <source>
        <dbReference type="Proteomes" id="UP000198703"/>
    </source>
</evidence>
<proteinExistence type="predicted"/>
<dbReference type="STRING" id="89524.SAMN05444370_101138"/>
<name>A0A1H3VIV1_9RHOB</name>
<dbReference type="Gene3D" id="3.40.50.720">
    <property type="entry name" value="NAD(P)-binding Rossmann-like Domain"/>
    <property type="match status" value="1"/>
</dbReference>
<dbReference type="Proteomes" id="UP000198703">
    <property type="component" value="Unassembled WGS sequence"/>
</dbReference>
<dbReference type="InterPro" id="IPR036291">
    <property type="entry name" value="NAD(P)-bd_dom_sf"/>
</dbReference>
<gene>
    <name evidence="1" type="ORF">SAMN05444370_101138</name>
</gene>